<keyword evidence="3" id="KW-1185">Reference proteome</keyword>
<dbReference type="Proteomes" id="UP001327027">
    <property type="component" value="Unassembled WGS sequence"/>
</dbReference>
<accession>A0ABU5ZR41</accession>
<keyword evidence="1" id="KW-1133">Transmembrane helix</keyword>
<evidence type="ECO:0000256" key="1">
    <source>
        <dbReference type="SAM" id="Phobius"/>
    </source>
</evidence>
<dbReference type="EMBL" id="JAYKLX010000001">
    <property type="protein sequence ID" value="MEB3344389.1"/>
    <property type="molecule type" value="Genomic_DNA"/>
</dbReference>
<keyword evidence="1" id="KW-0472">Membrane</keyword>
<gene>
    <name evidence="2" type="ORF">U6A24_02900</name>
</gene>
<feature type="transmembrane region" description="Helical" evidence="1">
    <location>
        <begin position="40"/>
        <end position="59"/>
    </location>
</feature>
<dbReference type="RefSeq" id="WP_324178435.1">
    <property type="nucleotide sequence ID" value="NZ_BAABAW010000016.1"/>
</dbReference>
<protein>
    <submittedName>
        <fullName evidence="2">Uncharacterized protein</fullName>
    </submittedName>
</protein>
<sequence length="94" mass="10906">MGRIKIILFPVLVGGISFDWLVGYNFASKQLEVSSGTDEILIPILMVSIFIIMLFANLWDRHRERKIIEKKIELLDKPSTTEAMKMEILRQIDQ</sequence>
<feature type="transmembrane region" description="Helical" evidence="1">
    <location>
        <begin position="7"/>
        <end position="28"/>
    </location>
</feature>
<organism evidence="2 3">
    <name type="scientific">Aquimarina gracilis</name>
    <dbReference type="NCBI Taxonomy" id="874422"/>
    <lineage>
        <taxon>Bacteria</taxon>
        <taxon>Pseudomonadati</taxon>
        <taxon>Bacteroidota</taxon>
        <taxon>Flavobacteriia</taxon>
        <taxon>Flavobacteriales</taxon>
        <taxon>Flavobacteriaceae</taxon>
        <taxon>Aquimarina</taxon>
    </lineage>
</organism>
<evidence type="ECO:0000313" key="2">
    <source>
        <dbReference type="EMBL" id="MEB3344389.1"/>
    </source>
</evidence>
<evidence type="ECO:0000313" key="3">
    <source>
        <dbReference type="Proteomes" id="UP001327027"/>
    </source>
</evidence>
<name>A0ABU5ZR41_9FLAO</name>
<comment type="caution">
    <text evidence="2">The sequence shown here is derived from an EMBL/GenBank/DDBJ whole genome shotgun (WGS) entry which is preliminary data.</text>
</comment>
<proteinExistence type="predicted"/>
<keyword evidence="1" id="KW-0812">Transmembrane</keyword>
<reference evidence="2 3" key="1">
    <citation type="journal article" date="2013" name="Int. J. Syst. Evol. Microbiol.">
        <title>Aquimarina gracilis sp. nov., isolated from the gut microflora of a mussel, Mytilus coruscus, and emended description of Aquimarina spongiae.</title>
        <authorList>
            <person name="Park S.C."/>
            <person name="Choe H.N."/>
            <person name="Baik K.S."/>
            <person name="Seong C.N."/>
        </authorList>
    </citation>
    <scope>NUCLEOTIDE SEQUENCE [LARGE SCALE GENOMIC DNA]</scope>
    <source>
        <strain evidence="2 3">PSC32</strain>
    </source>
</reference>